<dbReference type="InterPro" id="IPR001901">
    <property type="entry name" value="Translocase_SecE/Sec61-g"/>
</dbReference>
<evidence type="ECO:0000256" key="6">
    <source>
        <dbReference type="ARBA" id="ARBA00022989"/>
    </source>
</evidence>
<keyword evidence="11" id="KW-1185">Reference proteome</keyword>
<feature type="transmembrane region" description="Helical" evidence="9">
    <location>
        <begin position="17"/>
        <end position="34"/>
    </location>
</feature>
<reference evidence="10 11" key="1">
    <citation type="submission" date="2023-04" db="EMBL/GenBank/DDBJ databases">
        <title>Marinobulbifer ophiurae gen. nov., sp. Nov., isolate from tissue of brittle star Ophioplocus japonicus.</title>
        <authorList>
            <person name="Kawano K."/>
            <person name="Sawayama S."/>
            <person name="Nakagawa S."/>
        </authorList>
    </citation>
    <scope>NUCLEOTIDE SEQUENCE [LARGE SCALE GENOMIC DNA]</scope>
    <source>
        <strain evidence="10 11">NKW57</strain>
    </source>
</reference>
<name>A0ABQ6M2T7_9GAMM</name>
<keyword evidence="4 9" id="KW-0812">Transmembrane</keyword>
<comment type="caution">
    <text evidence="10">The sequence shown here is derived from an EMBL/GenBank/DDBJ whole genome shotgun (WGS) entry which is preliminary data.</text>
</comment>
<keyword evidence="7 9" id="KW-0811">Translocation</keyword>
<dbReference type="HAMAP" id="MF_00422">
    <property type="entry name" value="SecE"/>
    <property type="match status" value="1"/>
</dbReference>
<dbReference type="PANTHER" id="PTHR33910:SF1">
    <property type="entry name" value="PROTEIN TRANSLOCASE SUBUNIT SECE"/>
    <property type="match status" value="1"/>
</dbReference>
<feature type="transmembrane region" description="Helical" evidence="9">
    <location>
        <begin position="40"/>
        <end position="58"/>
    </location>
</feature>
<dbReference type="Pfam" id="PF00584">
    <property type="entry name" value="SecE"/>
    <property type="match status" value="1"/>
</dbReference>
<evidence type="ECO:0000256" key="8">
    <source>
        <dbReference type="ARBA" id="ARBA00023136"/>
    </source>
</evidence>
<dbReference type="Proteomes" id="UP001224392">
    <property type="component" value="Unassembled WGS sequence"/>
</dbReference>
<comment type="subcellular location">
    <subcellularLocation>
        <location evidence="1">Membrane</location>
    </subcellularLocation>
</comment>
<dbReference type="InterPro" id="IPR038379">
    <property type="entry name" value="SecE_sf"/>
</dbReference>
<dbReference type="Gene3D" id="1.20.5.1030">
    <property type="entry name" value="Preprotein translocase secy subunit"/>
    <property type="match status" value="1"/>
</dbReference>
<feature type="transmembrane region" description="Helical" evidence="9">
    <location>
        <begin position="88"/>
        <end position="109"/>
    </location>
</feature>
<evidence type="ECO:0000256" key="4">
    <source>
        <dbReference type="ARBA" id="ARBA00022692"/>
    </source>
</evidence>
<evidence type="ECO:0000256" key="1">
    <source>
        <dbReference type="ARBA" id="ARBA00004370"/>
    </source>
</evidence>
<dbReference type="EMBL" id="BSYJ01000007">
    <property type="protein sequence ID" value="GMG88659.1"/>
    <property type="molecule type" value="Genomic_DNA"/>
</dbReference>
<protein>
    <recommendedName>
        <fullName evidence="9">Protein translocase subunit SecE</fullName>
    </recommendedName>
</protein>
<evidence type="ECO:0000256" key="5">
    <source>
        <dbReference type="ARBA" id="ARBA00022927"/>
    </source>
</evidence>
<dbReference type="PANTHER" id="PTHR33910">
    <property type="entry name" value="PROTEIN TRANSLOCASE SUBUNIT SECE"/>
    <property type="match status" value="1"/>
</dbReference>
<comment type="similarity">
    <text evidence="9">Belongs to the SecE/SEC61-gamma family.</text>
</comment>
<dbReference type="PRINTS" id="PR01650">
    <property type="entry name" value="SECETRNLCASE"/>
</dbReference>
<keyword evidence="8 9" id="KW-0472">Membrane</keyword>
<proteinExistence type="inferred from homology"/>
<sequence length="122" mass="13252">MSANVEAKEFRMDGLKWLLVAILVGAAVAVNTLFAQYPLLYRSLAILALSLAAVAVAVKTAKGDAFWNLLRDAQTEVRRVVWPTRPEAMQTTLIVLVFVVIMAIILWALDAGLGWAASKIIG</sequence>
<evidence type="ECO:0000256" key="9">
    <source>
        <dbReference type="HAMAP-Rule" id="MF_00422"/>
    </source>
</evidence>
<evidence type="ECO:0000256" key="3">
    <source>
        <dbReference type="ARBA" id="ARBA00022475"/>
    </source>
</evidence>
<dbReference type="PROSITE" id="PS01067">
    <property type="entry name" value="SECE_SEC61G"/>
    <property type="match status" value="1"/>
</dbReference>
<comment type="subunit">
    <text evidence="9">Component of the Sec protein translocase complex. Heterotrimer consisting of SecY, SecE and SecG subunits. The heterotrimers can form oligomers, although 1 heterotrimer is thought to be able to translocate proteins. Interacts with the ribosome. Interacts with SecDF, and other proteins may be involved. Interacts with SecA.</text>
</comment>
<evidence type="ECO:0000256" key="2">
    <source>
        <dbReference type="ARBA" id="ARBA00022448"/>
    </source>
</evidence>
<dbReference type="InterPro" id="IPR005807">
    <property type="entry name" value="SecE_bac"/>
</dbReference>
<keyword evidence="5 9" id="KW-0653">Protein transport</keyword>
<keyword evidence="2 9" id="KW-0813">Transport</keyword>
<comment type="function">
    <text evidence="9">Essential subunit of the Sec protein translocation channel SecYEG. Clamps together the 2 halves of SecY. May contact the channel plug during translocation.</text>
</comment>
<organism evidence="10 11">
    <name type="scientific">Biformimicrobium ophioploci</name>
    <dbReference type="NCBI Taxonomy" id="3036711"/>
    <lineage>
        <taxon>Bacteria</taxon>
        <taxon>Pseudomonadati</taxon>
        <taxon>Pseudomonadota</taxon>
        <taxon>Gammaproteobacteria</taxon>
        <taxon>Cellvibrionales</taxon>
        <taxon>Microbulbiferaceae</taxon>
        <taxon>Biformimicrobium</taxon>
    </lineage>
</organism>
<evidence type="ECO:0000313" key="11">
    <source>
        <dbReference type="Proteomes" id="UP001224392"/>
    </source>
</evidence>
<dbReference type="RefSeq" id="WP_285765268.1">
    <property type="nucleotide sequence ID" value="NZ_BSYJ01000007.1"/>
</dbReference>
<keyword evidence="6 9" id="KW-1133">Transmembrane helix</keyword>
<keyword evidence="3 9" id="KW-1003">Cell membrane</keyword>
<dbReference type="NCBIfam" id="TIGR00964">
    <property type="entry name" value="secE_bact"/>
    <property type="match status" value="1"/>
</dbReference>
<gene>
    <name evidence="9 10" type="primary">secE</name>
    <name evidence="10" type="ORF">MNKW57_29800</name>
</gene>
<comment type="caution">
    <text evidence="9">Lacks conserved residue(s) required for the propagation of feature annotation.</text>
</comment>
<accession>A0ABQ6M2T7</accession>
<evidence type="ECO:0000256" key="7">
    <source>
        <dbReference type="ARBA" id="ARBA00023010"/>
    </source>
</evidence>
<evidence type="ECO:0000313" key="10">
    <source>
        <dbReference type="EMBL" id="GMG88659.1"/>
    </source>
</evidence>